<dbReference type="AlphaFoldDB" id="A0A6J6PG96"/>
<accession>A0A6J6PG96</accession>
<reference evidence="1" key="1">
    <citation type="submission" date="2020-05" db="EMBL/GenBank/DDBJ databases">
        <authorList>
            <person name="Chiriac C."/>
            <person name="Salcher M."/>
            <person name="Ghai R."/>
            <person name="Kavagutti S V."/>
        </authorList>
    </citation>
    <scope>NUCLEOTIDE SEQUENCE</scope>
</reference>
<protein>
    <submittedName>
        <fullName evidence="1">Unannotated protein</fullName>
    </submittedName>
</protein>
<gene>
    <name evidence="1" type="ORF">UFOPK2366_01140</name>
</gene>
<evidence type="ECO:0000313" key="1">
    <source>
        <dbReference type="EMBL" id="CAB4698501.1"/>
    </source>
</evidence>
<proteinExistence type="predicted"/>
<sequence length="108" mass="11402">MFQHASEEVHERGGAELTARHIEMQIDGPTGCGLPCRCIAASNLEHSVSDCSDQSGVLSKSNELVGGNGAQVGIVPACQRLEGHDAVQFDVEDGLIRNKESVVVDCLA</sequence>
<organism evidence="1">
    <name type="scientific">freshwater metagenome</name>
    <dbReference type="NCBI Taxonomy" id="449393"/>
    <lineage>
        <taxon>unclassified sequences</taxon>
        <taxon>metagenomes</taxon>
        <taxon>ecological metagenomes</taxon>
    </lineage>
</organism>
<dbReference type="EMBL" id="CAEZXM010000210">
    <property type="protein sequence ID" value="CAB4698501.1"/>
    <property type="molecule type" value="Genomic_DNA"/>
</dbReference>
<name>A0A6J6PG96_9ZZZZ</name>